<evidence type="ECO:0000313" key="4">
    <source>
        <dbReference type="Proteomes" id="UP001169027"/>
    </source>
</evidence>
<name>A0ABT8S792_9BURK</name>
<protein>
    <submittedName>
        <fullName evidence="3">Tripartite tricarboxylate transporter substrate binding protein</fullName>
    </submittedName>
</protein>
<dbReference type="RefSeq" id="WP_301812536.1">
    <property type="nucleotide sequence ID" value="NZ_JAUJZH010000015.1"/>
</dbReference>
<evidence type="ECO:0000313" key="3">
    <source>
        <dbReference type="EMBL" id="MDO1534779.1"/>
    </source>
</evidence>
<sequence>MNRRKAIIRLAGSVAAATAAANVWAQGDKPITLVVPYAPGGTTDLLGRILAREMAPLLRTTIVVENKPGAGSGLGATYAARAPADGRTLLVATSTTLAINPWLYKRLGYDPVKDFAPIGMIGSVPLVAVVNASVPVGSIAELIALSKAEAGKLSYGSAGSGSPQHLAVEMFKSATGADLTHVPYRGSALAMTDLLGGQIQLMFSDIPPALAHVRGGRLRALGVTSPKRQIAMPEVPTIAESGAAGTRDFQAVAWQSLVAPTGTPPELIARLAAALERVMKQPQVQERLAAEGVEAATLPPQQLAAYVKSETTRWGAVVKASGATMD</sequence>
<dbReference type="EMBL" id="JAUKVY010000015">
    <property type="protein sequence ID" value="MDO1534779.1"/>
    <property type="molecule type" value="Genomic_DNA"/>
</dbReference>
<feature type="chain" id="PRO_5047059392" evidence="2">
    <location>
        <begin position="26"/>
        <end position="326"/>
    </location>
</feature>
<evidence type="ECO:0000256" key="2">
    <source>
        <dbReference type="SAM" id="SignalP"/>
    </source>
</evidence>
<proteinExistence type="inferred from homology"/>
<feature type="signal peptide" evidence="2">
    <location>
        <begin position="1"/>
        <end position="25"/>
    </location>
</feature>
<organism evidence="3 4">
    <name type="scientific">Variovorax ginsengisoli</name>
    <dbReference type="NCBI Taxonomy" id="363844"/>
    <lineage>
        <taxon>Bacteria</taxon>
        <taxon>Pseudomonadati</taxon>
        <taxon>Pseudomonadota</taxon>
        <taxon>Betaproteobacteria</taxon>
        <taxon>Burkholderiales</taxon>
        <taxon>Comamonadaceae</taxon>
        <taxon>Variovorax</taxon>
    </lineage>
</organism>
<dbReference type="InterPro" id="IPR042100">
    <property type="entry name" value="Bug_dom1"/>
</dbReference>
<keyword evidence="2" id="KW-0732">Signal</keyword>
<dbReference type="PANTHER" id="PTHR42928">
    <property type="entry name" value="TRICARBOXYLATE-BINDING PROTEIN"/>
    <property type="match status" value="1"/>
</dbReference>
<dbReference type="PANTHER" id="PTHR42928:SF5">
    <property type="entry name" value="BLR1237 PROTEIN"/>
    <property type="match status" value="1"/>
</dbReference>
<gene>
    <name evidence="3" type="ORF">Q2T77_21020</name>
</gene>
<comment type="caution">
    <text evidence="3">The sequence shown here is derived from an EMBL/GenBank/DDBJ whole genome shotgun (WGS) entry which is preliminary data.</text>
</comment>
<dbReference type="Proteomes" id="UP001169027">
    <property type="component" value="Unassembled WGS sequence"/>
</dbReference>
<comment type="similarity">
    <text evidence="1">Belongs to the UPF0065 (bug) family.</text>
</comment>
<keyword evidence="4" id="KW-1185">Reference proteome</keyword>
<dbReference type="Pfam" id="PF03401">
    <property type="entry name" value="TctC"/>
    <property type="match status" value="1"/>
</dbReference>
<dbReference type="CDD" id="cd13578">
    <property type="entry name" value="PBP2_Bug27"/>
    <property type="match status" value="1"/>
</dbReference>
<dbReference type="PIRSF" id="PIRSF017082">
    <property type="entry name" value="YflP"/>
    <property type="match status" value="1"/>
</dbReference>
<dbReference type="SUPFAM" id="SSF53850">
    <property type="entry name" value="Periplasmic binding protein-like II"/>
    <property type="match status" value="1"/>
</dbReference>
<reference evidence="3" key="1">
    <citation type="submission" date="2023-06" db="EMBL/GenBank/DDBJ databases">
        <authorList>
            <person name="Jiang Y."/>
            <person name="Liu Q."/>
        </authorList>
    </citation>
    <scope>NUCLEOTIDE SEQUENCE</scope>
    <source>
        <strain evidence="3">CGMCC 1.12090</strain>
    </source>
</reference>
<dbReference type="Gene3D" id="3.40.190.150">
    <property type="entry name" value="Bordetella uptake gene, domain 1"/>
    <property type="match status" value="1"/>
</dbReference>
<evidence type="ECO:0000256" key="1">
    <source>
        <dbReference type="ARBA" id="ARBA00006987"/>
    </source>
</evidence>
<dbReference type="Gene3D" id="3.40.190.10">
    <property type="entry name" value="Periplasmic binding protein-like II"/>
    <property type="match status" value="1"/>
</dbReference>
<dbReference type="InterPro" id="IPR005064">
    <property type="entry name" value="BUG"/>
</dbReference>
<accession>A0ABT8S792</accession>